<dbReference type="RefSeq" id="WP_168543531.1">
    <property type="nucleotide sequence ID" value="NZ_JAAWWP010000029.1"/>
</dbReference>
<reference evidence="3 4" key="1">
    <citation type="submission" date="2020-04" db="EMBL/GenBank/DDBJ databases">
        <title>Phylogenetic Diversity and Antibacterial Activity against Ralstonia solanacearum of Endophytic Actinomycete Isolated from Moss.</title>
        <authorList>
            <person name="Zhuang X."/>
        </authorList>
    </citation>
    <scope>NUCLEOTIDE SEQUENCE [LARGE SCALE GENOMIC DNA]</scope>
    <source>
        <strain evidence="3 4">LD120</strain>
    </source>
</reference>
<organism evidence="3 4">
    <name type="scientific">Streptomyces physcomitrii</name>
    <dbReference type="NCBI Taxonomy" id="2724184"/>
    <lineage>
        <taxon>Bacteria</taxon>
        <taxon>Bacillati</taxon>
        <taxon>Actinomycetota</taxon>
        <taxon>Actinomycetes</taxon>
        <taxon>Kitasatosporales</taxon>
        <taxon>Streptomycetaceae</taxon>
        <taxon>Streptomyces</taxon>
    </lineage>
</organism>
<sequence length="144" mass="15186">MAQTVNRPGGSRSDPSGGAWITGGTMFAGTLMFVGGVLAILTGIAGIADDDVYGRVGNYVYEFDVSSWGWTHLVLGIVLVLTGLGILSGVAWARTLGVVIASLHLIANFMWLPYSPVWAIVAVAIDGFVIWALCGSMRTARPRT</sequence>
<feature type="transmembrane region" description="Helical" evidence="1">
    <location>
        <begin position="68"/>
        <end position="87"/>
    </location>
</feature>
<evidence type="ECO:0000256" key="1">
    <source>
        <dbReference type="SAM" id="Phobius"/>
    </source>
</evidence>
<keyword evidence="1" id="KW-0812">Transmembrane</keyword>
<feature type="domain" description="DUF7144" evidence="2">
    <location>
        <begin position="25"/>
        <end position="135"/>
    </location>
</feature>
<keyword evidence="1" id="KW-0472">Membrane</keyword>
<dbReference type="InterPro" id="IPR055568">
    <property type="entry name" value="DUF7144"/>
</dbReference>
<accession>A0ABX1HA43</accession>
<comment type="caution">
    <text evidence="3">The sequence shown here is derived from an EMBL/GenBank/DDBJ whole genome shotgun (WGS) entry which is preliminary data.</text>
</comment>
<name>A0ABX1HA43_9ACTN</name>
<keyword evidence="1" id="KW-1133">Transmembrane helix</keyword>
<feature type="transmembrane region" description="Helical" evidence="1">
    <location>
        <begin position="20"/>
        <end position="48"/>
    </location>
</feature>
<feature type="transmembrane region" description="Helical" evidence="1">
    <location>
        <begin position="117"/>
        <end position="134"/>
    </location>
</feature>
<dbReference type="Proteomes" id="UP000772196">
    <property type="component" value="Unassembled WGS sequence"/>
</dbReference>
<evidence type="ECO:0000259" key="2">
    <source>
        <dbReference type="Pfam" id="PF23636"/>
    </source>
</evidence>
<dbReference type="Pfam" id="PF23636">
    <property type="entry name" value="DUF7144"/>
    <property type="match status" value="1"/>
</dbReference>
<gene>
    <name evidence="3" type="ORF">HFV08_29100</name>
</gene>
<proteinExistence type="predicted"/>
<keyword evidence="4" id="KW-1185">Reference proteome</keyword>
<feature type="transmembrane region" description="Helical" evidence="1">
    <location>
        <begin position="92"/>
        <end position="111"/>
    </location>
</feature>
<protein>
    <recommendedName>
        <fullName evidence="2">DUF7144 domain-containing protein</fullName>
    </recommendedName>
</protein>
<dbReference type="EMBL" id="JAAWWP010000029">
    <property type="protein sequence ID" value="NKI45227.1"/>
    <property type="molecule type" value="Genomic_DNA"/>
</dbReference>
<evidence type="ECO:0000313" key="4">
    <source>
        <dbReference type="Proteomes" id="UP000772196"/>
    </source>
</evidence>
<evidence type="ECO:0000313" key="3">
    <source>
        <dbReference type="EMBL" id="NKI45227.1"/>
    </source>
</evidence>